<dbReference type="InterPro" id="IPR050483">
    <property type="entry name" value="CoA-transferase_III_domain"/>
</dbReference>
<dbReference type="AlphaFoldDB" id="A0A841L7S0"/>
<dbReference type="GO" id="GO:0008410">
    <property type="term" value="F:CoA-transferase activity"/>
    <property type="evidence" value="ECO:0007669"/>
    <property type="project" value="TreeGrafter"/>
</dbReference>
<dbReference type="Gene3D" id="3.30.1540.10">
    <property type="entry name" value="formyl-coa transferase, domain 3"/>
    <property type="match status" value="1"/>
</dbReference>
<gene>
    <name evidence="2" type="ORF">FHS79_002667</name>
</gene>
<protein>
    <submittedName>
        <fullName evidence="2">Crotonobetainyl-CoA:carnitine CoA-transferase CaiB-like acyl-CoA transferase</fullName>
    </submittedName>
</protein>
<name>A0A841L7S0_9SPHN</name>
<keyword evidence="1 2" id="KW-0808">Transferase</keyword>
<dbReference type="RefSeq" id="WP_184200865.1">
    <property type="nucleotide sequence ID" value="NZ_BMOX01000038.1"/>
</dbReference>
<dbReference type="Gene3D" id="3.40.50.10540">
    <property type="entry name" value="Crotonobetainyl-coa:carnitine coa-transferase, domain 1"/>
    <property type="match status" value="1"/>
</dbReference>
<reference evidence="2 3" key="1">
    <citation type="submission" date="2020-08" db="EMBL/GenBank/DDBJ databases">
        <title>Genomic Encyclopedia of Type Strains, Phase IV (KMG-IV): sequencing the most valuable type-strain genomes for metagenomic binning, comparative biology and taxonomic classification.</title>
        <authorList>
            <person name="Goeker M."/>
        </authorList>
    </citation>
    <scope>NUCLEOTIDE SEQUENCE [LARGE SCALE GENOMIC DNA]</scope>
    <source>
        <strain evidence="2 3">DSM 102189</strain>
    </source>
</reference>
<accession>A0A841L7S0</accession>
<dbReference type="InterPro" id="IPR023606">
    <property type="entry name" value="CoA-Trfase_III_dom_1_sf"/>
</dbReference>
<dbReference type="InterPro" id="IPR003673">
    <property type="entry name" value="CoA-Trfase_fam_III"/>
</dbReference>
<organism evidence="2 3">
    <name type="scientific">Polymorphobacter multimanifer</name>
    <dbReference type="NCBI Taxonomy" id="1070431"/>
    <lineage>
        <taxon>Bacteria</taxon>
        <taxon>Pseudomonadati</taxon>
        <taxon>Pseudomonadota</taxon>
        <taxon>Alphaproteobacteria</taxon>
        <taxon>Sphingomonadales</taxon>
        <taxon>Sphingosinicellaceae</taxon>
        <taxon>Polymorphobacter</taxon>
    </lineage>
</organism>
<evidence type="ECO:0000313" key="2">
    <source>
        <dbReference type="EMBL" id="MBB6228480.1"/>
    </source>
</evidence>
<dbReference type="EMBL" id="JACIIV010000019">
    <property type="protein sequence ID" value="MBB6228480.1"/>
    <property type="molecule type" value="Genomic_DNA"/>
</dbReference>
<evidence type="ECO:0000313" key="3">
    <source>
        <dbReference type="Proteomes" id="UP000538147"/>
    </source>
</evidence>
<dbReference type="Pfam" id="PF02515">
    <property type="entry name" value="CoA_transf_3"/>
    <property type="match status" value="1"/>
</dbReference>
<dbReference type="Proteomes" id="UP000538147">
    <property type="component" value="Unassembled WGS sequence"/>
</dbReference>
<comment type="caution">
    <text evidence="2">The sequence shown here is derived from an EMBL/GenBank/DDBJ whole genome shotgun (WGS) entry which is preliminary data.</text>
</comment>
<dbReference type="PANTHER" id="PTHR48207:SF3">
    <property type="entry name" value="SUCCINATE--HYDROXYMETHYLGLUTARATE COA-TRANSFERASE"/>
    <property type="match status" value="1"/>
</dbReference>
<evidence type="ECO:0000256" key="1">
    <source>
        <dbReference type="ARBA" id="ARBA00022679"/>
    </source>
</evidence>
<sequence length="378" mass="39371">MTRGPLDGVKVLDLSQIVSGPMAAAMLADQGADVVKLESPNGDPVRGMGPRKGDVSAMFIAVNRGKRGVVADVKTAEGAALLEALIGWADVLVENFRPGTMARLGFGWARCSAINPRLVMASITGFGPDGPYANIRVYDPVVQAVSGIAAAQTDKDGRPSLVKTLIADKVTALTAAQAITAALFRRERTGVGEHVQISMLDAALAFNWPEAMWNLSFLDDAPPEMPAYGAMTRLWQAADGQVAIGAMQTVEFVALVRSLGLDALAEDARFLTAGGRIRHAKDWTGAVGEALAARKLETLMEGFVREGAVGGRVNGLEAVLDDPQVRHNGALTDFAQGAAGRVRGALGAARFAGGSGPGPRAAPSLGEHDAEVRAMVGL</sequence>
<proteinExistence type="predicted"/>
<dbReference type="SUPFAM" id="SSF89796">
    <property type="entry name" value="CoA-transferase family III (CaiB/BaiF)"/>
    <property type="match status" value="1"/>
</dbReference>
<dbReference type="PANTHER" id="PTHR48207">
    <property type="entry name" value="SUCCINATE--HYDROXYMETHYLGLUTARATE COA-TRANSFERASE"/>
    <property type="match status" value="1"/>
</dbReference>
<dbReference type="InterPro" id="IPR044855">
    <property type="entry name" value="CoA-Trfase_III_dom3_sf"/>
</dbReference>
<keyword evidence="3" id="KW-1185">Reference proteome</keyword>